<keyword evidence="10" id="KW-0472">Membrane</keyword>
<evidence type="ECO:0000256" key="10">
    <source>
        <dbReference type="ARBA" id="ARBA00023136"/>
    </source>
</evidence>
<evidence type="ECO:0000256" key="1">
    <source>
        <dbReference type="ARBA" id="ARBA00004273"/>
    </source>
</evidence>
<dbReference type="GO" id="GO:0046933">
    <property type="term" value="F:proton-transporting ATP synthase activity, rotational mechanism"/>
    <property type="evidence" value="ECO:0007669"/>
    <property type="project" value="InterPro"/>
</dbReference>
<feature type="compositionally biased region" description="Basic and acidic residues" evidence="14">
    <location>
        <begin position="213"/>
        <end position="223"/>
    </location>
</feature>
<keyword evidence="5" id="KW-0375">Hydrogen ion transport</keyword>
<keyword evidence="17" id="KW-1185">Reference proteome</keyword>
<dbReference type="InterPro" id="IPR001469">
    <property type="entry name" value="ATP_synth_F1_dsu/esu"/>
</dbReference>
<dbReference type="InterPro" id="IPR036771">
    <property type="entry name" value="ATPsynth_dsu/esu_N"/>
</dbReference>
<dbReference type="Gene3D" id="6.10.140.880">
    <property type="match status" value="1"/>
</dbReference>
<dbReference type="AlphaFoldDB" id="A0A553HVF8"/>
<dbReference type="PANTHER" id="PTHR13822">
    <property type="entry name" value="ATP SYNTHASE DELTA/EPSILON CHAIN"/>
    <property type="match status" value="1"/>
</dbReference>
<evidence type="ECO:0000256" key="7">
    <source>
        <dbReference type="ARBA" id="ARBA00022946"/>
    </source>
</evidence>
<protein>
    <recommendedName>
        <fullName evidence="3">ATP synthase subunit delta, mitochondrial</fullName>
    </recommendedName>
    <alternativeName>
        <fullName evidence="13">F-ATPase delta subunit</fullName>
    </alternativeName>
</protein>
<evidence type="ECO:0000256" key="14">
    <source>
        <dbReference type="SAM" id="MobiDB-lite"/>
    </source>
</evidence>
<comment type="similarity">
    <text evidence="2">Belongs to the ATPase epsilon chain family.</text>
</comment>
<dbReference type="GO" id="GO:0045259">
    <property type="term" value="C:proton-transporting ATP synthase complex"/>
    <property type="evidence" value="ECO:0007669"/>
    <property type="project" value="UniProtKB-KW"/>
</dbReference>
<dbReference type="SUPFAM" id="SSF51344">
    <property type="entry name" value="Epsilon subunit of F1F0-ATP synthase N-terminal domain"/>
    <property type="match status" value="1"/>
</dbReference>
<proteinExistence type="inferred from homology"/>
<accession>A0A553HVF8</accession>
<keyword evidence="9" id="KW-0496">Mitochondrion</keyword>
<keyword evidence="6" id="KW-0999">Mitochondrion inner membrane</keyword>
<feature type="domain" description="ATP synthase F1 complex delta/epsilon subunit N-terminal" evidence="15">
    <location>
        <begin position="48"/>
        <end position="104"/>
    </location>
</feature>
<dbReference type="HAMAP" id="MF_00530">
    <property type="entry name" value="ATP_synth_epsil_bac"/>
    <property type="match status" value="1"/>
</dbReference>
<feature type="region of interest" description="Disordered" evidence="14">
    <location>
        <begin position="204"/>
        <end position="229"/>
    </location>
</feature>
<name>A0A553HVF8_9PEZI</name>
<evidence type="ECO:0000256" key="4">
    <source>
        <dbReference type="ARBA" id="ARBA00022448"/>
    </source>
</evidence>
<dbReference type="CDD" id="cd12152">
    <property type="entry name" value="F1-ATPase_delta"/>
    <property type="match status" value="1"/>
</dbReference>
<comment type="caution">
    <text evidence="16">The sequence shown here is derived from an EMBL/GenBank/DDBJ whole genome shotgun (WGS) entry which is preliminary data.</text>
</comment>
<dbReference type="Gene3D" id="2.60.15.10">
    <property type="entry name" value="F0F1 ATP synthase delta/epsilon subunit, N-terminal"/>
    <property type="match status" value="1"/>
</dbReference>
<evidence type="ECO:0000256" key="2">
    <source>
        <dbReference type="ARBA" id="ARBA00005712"/>
    </source>
</evidence>
<dbReference type="Pfam" id="PF02823">
    <property type="entry name" value="ATP-synt_DE_N"/>
    <property type="match status" value="1"/>
</dbReference>
<keyword evidence="8" id="KW-0406">Ion transport</keyword>
<keyword evidence="11" id="KW-0139">CF(1)</keyword>
<evidence type="ECO:0000256" key="3">
    <source>
        <dbReference type="ARBA" id="ARBA00016960"/>
    </source>
</evidence>
<dbReference type="FunFam" id="2.60.15.10:FF:000003">
    <property type="entry name" value="ATP synthase subunit delta, mitochondrial"/>
    <property type="match status" value="1"/>
</dbReference>
<comment type="subcellular location">
    <subcellularLocation>
        <location evidence="1">Mitochondrion inner membrane</location>
    </subcellularLocation>
</comment>
<keyword evidence="12" id="KW-0066">ATP synthesis</keyword>
<dbReference type="GO" id="GO:0005743">
    <property type="term" value="C:mitochondrial inner membrane"/>
    <property type="evidence" value="ECO:0007669"/>
    <property type="project" value="UniProtKB-SubCell"/>
</dbReference>
<evidence type="ECO:0000256" key="11">
    <source>
        <dbReference type="ARBA" id="ARBA00023196"/>
    </source>
</evidence>
<reference evidence="17" key="1">
    <citation type="submission" date="2019-06" db="EMBL/GenBank/DDBJ databases">
        <title>Draft genome sequence of the griseofulvin-producing fungus Xylaria cubensis strain G536.</title>
        <authorList>
            <person name="Mead M.E."/>
            <person name="Raja H.A."/>
            <person name="Steenwyk J.L."/>
            <person name="Knowles S.L."/>
            <person name="Oberlies N.H."/>
            <person name="Rokas A."/>
        </authorList>
    </citation>
    <scope>NUCLEOTIDE SEQUENCE [LARGE SCALE GENOMIC DNA]</scope>
    <source>
        <strain evidence="17">G536</strain>
    </source>
</reference>
<gene>
    <name evidence="16" type="ORF">FHL15_007253</name>
</gene>
<keyword evidence="7" id="KW-0809">Transit peptide</keyword>
<organism evidence="16 17">
    <name type="scientific">Xylaria flabelliformis</name>
    <dbReference type="NCBI Taxonomy" id="2512241"/>
    <lineage>
        <taxon>Eukaryota</taxon>
        <taxon>Fungi</taxon>
        <taxon>Dikarya</taxon>
        <taxon>Ascomycota</taxon>
        <taxon>Pezizomycotina</taxon>
        <taxon>Sordariomycetes</taxon>
        <taxon>Xylariomycetidae</taxon>
        <taxon>Xylariales</taxon>
        <taxon>Xylariaceae</taxon>
        <taxon>Xylaria</taxon>
    </lineage>
</organism>
<dbReference type="OrthoDB" id="270171at2759"/>
<evidence type="ECO:0000313" key="16">
    <source>
        <dbReference type="EMBL" id="TRX91934.1"/>
    </source>
</evidence>
<dbReference type="STRING" id="2512241.A0A553HVF8"/>
<evidence type="ECO:0000313" key="17">
    <source>
        <dbReference type="Proteomes" id="UP000319160"/>
    </source>
</evidence>
<evidence type="ECO:0000256" key="13">
    <source>
        <dbReference type="ARBA" id="ARBA00031669"/>
    </source>
</evidence>
<evidence type="ECO:0000256" key="12">
    <source>
        <dbReference type="ARBA" id="ARBA00023310"/>
    </source>
</evidence>
<dbReference type="PANTHER" id="PTHR13822:SF7">
    <property type="entry name" value="ATP SYNTHASE SUBUNIT DELTA, MITOCHONDRIAL"/>
    <property type="match status" value="1"/>
</dbReference>
<evidence type="ECO:0000256" key="5">
    <source>
        <dbReference type="ARBA" id="ARBA00022781"/>
    </source>
</evidence>
<evidence type="ECO:0000256" key="8">
    <source>
        <dbReference type="ARBA" id="ARBA00023065"/>
    </source>
</evidence>
<evidence type="ECO:0000256" key="6">
    <source>
        <dbReference type="ARBA" id="ARBA00022792"/>
    </source>
</evidence>
<sequence length="229" mass="24890">MNAFRVARAALRARPAAMRLPIQPLQRRGYADAAPDKARITLHNRNGVVQVNIPAESGEMGVLANHVPSIEQLKPGLIEVIEDNGSSKQFFLSGGFATVQPNSVLSINAVEGYPLEDFSAEAVRSQIAEAQKVANGSGSEQDIAEAKIELEGYSNRRGRLFVMSSRSQRYAPIVEDGPSQRDYPVLDKPVPTRTVTLQRHRFCAPSSHTNSSSKDHGPAECERANMAVA</sequence>
<dbReference type="EMBL" id="VFLP01000041">
    <property type="protein sequence ID" value="TRX91934.1"/>
    <property type="molecule type" value="Genomic_DNA"/>
</dbReference>
<dbReference type="Proteomes" id="UP000319160">
    <property type="component" value="Unassembled WGS sequence"/>
</dbReference>
<keyword evidence="4" id="KW-0813">Transport</keyword>
<evidence type="ECO:0000259" key="15">
    <source>
        <dbReference type="Pfam" id="PF02823"/>
    </source>
</evidence>
<evidence type="ECO:0000256" key="9">
    <source>
        <dbReference type="ARBA" id="ARBA00023128"/>
    </source>
</evidence>
<dbReference type="InterPro" id="IPR020546">
    <property type="entry name" value="ATP_synth_F1_dsu/esu_N"/>
</dbReference>